<sequence precursor="true">MRLLHLVLTGLLLTPAAVFATDEPQEPALPEVKVIVDTSEVPELKAWGEKSAKLIQQWHPKIAEMLKQEGFTPPREVHVVFKKDMDGVAHTIRNQIVIAGNWVKQHPDDTGMVVHELAHVIQAYPRGGPFWLVEGIADYIRFYQYEPNTRLRGINPERQSYRDGYRTSAQFVAWMEKTHPGIVQKINEAIRKREYQNAMIRETTGKSVEQLWDEFVQSEDVKGRR</sequence>
<name>A0A518C1H0_9BACT</name>
<dbReference type="Proteomes" id="UP000318626">
    <property type="component" value="Chromosome"/>
</dbReference>
<dbReference type="AlphaFoldDB" id="A0A518C1H0"/>
<keyword evidence="3" id="KW-1185">Reference proteome</keyword>
<dbReference type="KEGG" id="bvo:Pan97_00300"/>
<organism evidence="2 3">
    <name type="scientific">Bremerella volcania</name>
    <dbReference type="NCBI Taxonomy" id="2527984"/>
    <lineage>
        <taxon>Bacteria</taxon>
        <taxon>Pseudomonadati</taxon>
        <taxon>Planctomycetota</taxon>
        <taxon>Planctomycetia</taxon>
        <taxon>Pirellulales</taxon>
        <taxon>Pirellulaceae</taxon>
        <taxon>Bremerella</taxon>
    </lineage>
</organism>
<gene>
    <name evidence="2" type="ORF">Pan97_00300</name>
</gene>
<evidence type="ECO:0000256" key="1">
    <source>
        <dbReference type="SAM" id="SignalP"/>
    </source>
</evidence>
<feature type="signal peptide" evidence="1">
    <location>
        <begin position="1"/>
        <end position="20"/>
    </location>
</feature>
<evidence type="ECO:0000313" key="2">
    <source>
        <dbReference type="EMBL" id="QDU73063.1"/>
    </source>
</evidence>
<dbReference type="PANTHER" id="PTHR33321">
    <property type="match status" value="1"/>
</dbReference>
<reference evidence="3" key="1">
    <citation type="submission" date="2019-02" db="EMBL/GenBank/DDBJ databases">
        <title>Deep-cultivation of Planctomycetes and their phenomic and genomic characterization uncovers novel biology.</title>
        <authorList>
            <person name="Wiegand S."/>
            <person name="Jogler M."/>
            <person name="Boedeker C."/>
            <person name="Pinto D."/>
            <person name="Vollmers J."/>
            <person name="Rivas-Marin E."/>
            <person name="Kohn T."/>
            <person name="Peeters S.H."/>
            <person name="Heuer A."/>
            <person name="Rast P."/>
            <person name="Oberbeckmann S."/>
            <person name="Bunk B."/>
            <person name="Jeske O."/>
            <person name="Meyerdierks A."/>
            <person name="Storesund J.E."/>
            <person name="Kallscheuer N."/>
            <person name="Luecker S."/>
            <person name="Lage O.M."/>
            <person name="Pohl T."/>
            <person name="Merkel B.J."/>
            <person name="Hornburger P."/>
            <person name="Mueller R.-W."/>
            <person name="Bruemmer F."/>
            <person name="Labrenz M."/>
            <person name="Spormann A.M."/>
            <person name="Op den Camp H."/>
            <person name="Overmann J."/>
            <person name="Amann R."/>
            <person name="Jetten M.S.M."/>
            <person name="Mascher T."/>
            <person name="Medema M.H."/>
            <person name="Devos D.P."/>
            <person name="Kaster A.-K."/>
            <person name="Ovreas L."/>
            <person name="Rohde M."/>
            <person name="Galperin M.Y."/>
            <person name="Jogler C."/>
        </authorList>
    </citation>
    <scope>NUCLEOTIDE SEQUENCE [LARGE SCALE GENOMIC DNA]</scope>
    <source>
        <strain evidence="3">Pan97</strain>
    </source>
</reference>
<dbReference type="EMBL" id="CP036289">
    <property type="protein sequence ID" value="QDU73063.1"/>
    <property type="molecule type" value="Genomic_DNA"/>
</dbReference>
<dbReference type="Pfam" id="PF04450">
    <property type="entry name" value="BSP"/>
    <property type="match status" value="1"/>
</dbReference>
<dbReference type="PANTHER" id="PTHR33321:SF12">
    <property type="entry name" value="PLANT BASIC SECRETORY PROTEIN (BSP) FAMILY PROTEIN"/>
    <property type="match status" value="1"/>
</dbReference>
<dbReference type="RefSeq" id="WP_144969585.1">
    <property type="nucleotide sequence ID" value="NZ_CP036289.1"/>
</dbReference>
<feature type="chain" id="PRO_5021837568" evidence="1">
    <location>
        <begin position="21"/>
        <end position="225"/>
    </location>
</feature>
<accession>A0A518C1H0</accession>
<evidence type="ECO:0000313" key="3">
    <source>
        <dbReference type="Proteomes" id="UP000318626"/>
    </source>
</evidence>
<keyword evidence="1" id="KW-0732">Signal</keyword>
<dbReference type="InterPro" id="IPR007541">
    <property type="entry name" value="Uncharacterised_BSP"/>
</dbReference>
<proteinExistence type="predicted"/>
<protein>
    <submittedName>
        <fullName evidence="2">Plant Basic Secretory Protein</fullName>
    </submittedName>
</protein>
<dbReference type="OrthoDB" id="211588at2"/>